<dbReference type="FunFam" id="2.40.100.10:FF:000019">
    <property type="entry name" value="Peptidyl-prolyl cis-trans isomerase"/>
    <property type="match status" value="1"/>
</dbReference>
<keyword evidence="5 6" id="KW-0413">Isomerase</keyword>
<feature type="domain" description="PPIase cyclophilin-type" evidence="7">
    <location>
        <begin position="50"/>
        <end position="214"/>
    </location>
</feature>
<dbReference type="GO" id="GO:0005737">
    <property type="term" value="C:cytoplasm"/>
    <property type="evidence" value="ECO:0007669"/>
    <property type="project" value="TreeGrafter"/>
</dbReference>
<comment type="catalytic activity">
    <reaction evidence="1 6">
        <text>[protein]-peptidylproline (omega=180) = [protein]-peptidylproline (omega=0)</text>
        <dbReference type="Rhea" id="RHEA:16237"/>
        <dbReference type="Rhea" id="RHEA-COMP:10747"/>
        <dbReference type="Rhea" id="RHEA-COMP:10748"/>
        <dbReference type="ChEBI" id="CHEBI:83833"/>
        <dbReference type="ChEBI" id="CHEBI:83834"/>
        <dbReference type="EC" id="5.2.1.8"/>
    </reaction>
</comment>
<evidence type="ECO:0000256" key="4">
    <source>
        <dbReference type="ARBA" id="ARBA00023110"/>
    </source>
</evidence>
<evidence type="ECO:0000256" key="2">
    <source>
        <dbReference type="ARBA" id="ARBA00007365"/>
    </source>
</evidence>
<feature type="signal peptide" evidence="6">
    <location>
        <begin position="1"/>
        <end position="24"/>
    </location>
</feature>
<dbReference type="SUPFAM" id="SSF50891">
    <property type="entry name" value="Cyclophilin-like"/>
    <property type="match status" value="1"/>
</dbReference>
<comment type="function">
    <text evidence="6">PPIases accelerate the folding of proteins. It catalyzes the cis-trans isomerization of proline imidic peptide bonds in oligopeptides.</text>
</comment>
<dbReference type="PROSITE" id="PS00170">
    <property type="entry name" value="CSA_PPIASE_1"/>
    <property type="match status" value="1"/>
</dbReference>
<proteinExistence type="evidence at transcript level"/>
<sequence>MNAKAVVLVLGVLGVVLLFSSVQRKEVAQPEAPNEVVQVEEIHEITHRVFMDISFADQFVGRLVIGLYGKVVPKTVENFRALCAGRVGVGSSGKLLHYKGTHFHRVVWGFMIQGGDLVYGNGSGSDSIYGKSFDDENFTLKHSQAGIVSMVNFGPNTNGCQFFITTVKTSWLDGEHVVVGKVIEGMDTVFTIESSAGTYRGKPRRKVIISDSGELPDPPQQ</sequence>
<dbReference type="InterPro" id="IPR020892">
    <property type="entry name" value="Cyclophilin-type_PPIase_CS"/>
</dbReference>
<comment type="similarity">
    <text evidence="2 6">Belongs to the cyclophilin-type PPIase family.</text>
</comment>
<dbReference type="InterPro" id="IPR002130">
    <property type="entry name" value="Cyclophilin-type_PPIase_dom"/>
</dbReference>
<evidence type="ECO:0000256" key="6">
    <source>
        <dbReference type="RuleBase" id="RU363019"/>
    </source>
</evidence>
<evidence type="ECO:0000256" key="1">
    <source>
        <dbReference type="ARBA" id="ARBA00000971"/>
    </source>
</evidence>
<dbReference type="Pfam" id="PF00160">
    <property type="entry name" value="Pro_isomerase"/>
    <property type="match status" value="1"/>
</dbReference>
<evidence type="ECO:0000313" key="8">
    <source>
        <dbReference type="EMBL" id="AEQ39058.1"/>
    </source>
</evidence>
<dbReference type="GO" id="GO:0003755">
    <property type="term" value="F:peptidyl-prolyl cis-trans isomerase activity"/>
    <property type="evidence" value="ECO:0007669"/>
    <property type="project" value="UniProtKB-UniRule"/>
</dbReference>
<dbReference type="GO" id="GO:0006457">
    <property type="term" value="P:protein folding"/>
    <property type="evidence" value="ECO:0007669"/>
    <property type="project" value="InterPro"/>
</dbReference>
<reference evidence="8" key="1">
    <citation type="submission" date="2010-12" db="EMBL/GenBank/DDBJ databases">
        <authorList>
            <person name="Patel S."/>
            <person name="Jones J."/>
            <person name="Mead J."/>
        </authorList>
    </citation>
    <scope>NUCLEOTIDE SEQUENCE</scope>
</reference>
<dbReference type="EMBL" id="HQ693679">
    <property type="protein sequence ID" value="AEQ39058.1"/>
    <property type="molecule type" value="mRNA"/>
</dbReference>
<evidence type="ECO:0000256" key="5">
    <source>
        <dbReference type="ARBA" id="ARBA00023235"/>
    </source>
</evidence>
<accession>G4WMV5</accession>
<evidence type="ECO:0000256" key="3">
    <source>
        <dbReference type="ARBA" id="ARBA00022729"/>
    </source>
</evidence>
<dbReference type="Gene3D" id="2.40.100.10">
    <property type="entry name" value="Cyclophilin-like"/>
    <property type="match status" value="1"/>
</dbReference>
<dbReference type="PANTHER" id="PTHR11071:SF449">
    <property type="entry name" value="PEPTIDYL-PROLYL CIS-TRANS ISOMERASE CYP21-1"/>
    <property type="match status" value="1"/>
</dbReference>
<dbReference type="PROSITE" id="PS50072">
    <property type="entry name" value="CSA_PPIASE_2"/>
    <property type="match status" value="1"/>
</dbReference>
<protein>
    <recommendedName>
        <fullName evidence="6">Peptidyl-prolyl cis-trans isomerase</fullName>
        <shortName evidence="6">PPIase</shortName>
        <ecNumber evidence="6">5.2.1.8</ecNumber>
    </recommendedName>
</protein>
<feature type="chain" id="PRO_5006524979" description="Peptidyl-prolyl cis-trans isomerase" evidence="6">
    <location>
        <begin position="25"/>
        <end position="221"/>
    </location>
</feature>
<keyword evidence="3 6" id="KW-0732">Signal</keyword>
<evidence type="ECO:0000259" key="7">
    <source>
        <dbReference type="PROSITE" id="PS50072"/>
    </source>
</evidence>
<dbReference type="EC" id="5.2.1.8" evidence="6"/>
<name>G4WMV5_WOLAR</name>
<dbReference type="PANTHER" id="PTHR11071">
    <property type="entry name" value="PEPTIDYL-PROLYL CIS-TRANS ISOMERASE"/>
    <property type="match status" value="1"/>
</dbReference>
<dbReference type="AlphaFoldDB" id="G4WMV5"/>
<organism evidence="8">
    <name type="scientific">Wolffia arrhiza</name>
    <name type="common">Rootless water-meal</name>
    <name type="synonym">Lemna arrhiza</name>
    <dbReference type="NCBI Taxonomy" id="161111"/>
    <lineage>
        <taxon>Eukaryota</taxon>
        <taxon>Viridiplantae</taxon>
        <taxon>Streptophyta</taxon>
        <taxon>Embryophyta</taxon>
        <taxon>Tracheophyta</taxon>
        <taxon>Spermatophyta</taxon>
        <taxon>Magnoliopsida</taxon>
        <taxon>Liliopsida</taxon>
        <taxon>Araceae</taxon>
        <taxon>Lemnoideae</taxon>
        <taxon>Wolffia</taxon>
    </lineage>
</organism>
<keyword evidence="4 6" id="KW-0697">Rotamase</keyword>
<dbReference type="InterPro" id="IPR029000">
    <property type="entry name" value="Cyclophilin-like_dom_sf"/>
</dbReference>
<dbReference type="GO" id="GO:0016018">
    <property type="term" value="F:cyclosporin A binding"/>
    <property type="evidence" value="ECO:0007669"/>
    <property type="project" value="TreeGrafter"/>
</dbReference>
<dbReference type="PRINTS" id="PR00153">
    <property type="entry name" value="CSAPPISMRASE"/>
</dbReference>